<evidence type="ECO:0000313" key="5">
    <source>
        <dbReference type="Proteomes" id="UP000227088"/>
    </source>
</evidence>
<gene>
    <name evidence="4" type="ORF">A9R00_09940</name>
</gene>
<evidence type="ECO:0000313" key="4">
    <source>
        <dbReference type="EMBL" id="OUS39255.1"/>
    </source>
</evidence>
<name>A0A1Y5HWS1_OLEAN</name>
<dbReference type="PANTHER" id="PTHR35936:SF25">
    <property type="entry name" value="ABC TRANSPORTER SUBSTRATE-BINDING PROTEIN"/>
    <property type="match status" value="1"/>
</dbReference>
<evidence type="ECO:0000259" key="3">
    <source>
        <dbReference type="SMART" id="SM00062"/>
    </source>
</evidence>
<reference evidence="5" key="1">
    <citation type="journal article" date="2017" name="Proc. Natl. Acad. Sci. U.S.A.">
        <title>Simulation of Deepwater Horizon oil plume reveals substrate specialization within a complex community of hydrocarbon degraders.</title>
        <authorList>
            <person name="Hu P."/>
            <person name="Dubinsky E.A."/>
            <person name="Probst A.J."/>
            <person name="Wang J."/>
            <person name="Sieber C.M.K."/>
            <person name="Tom L.M."/>
            <person name="Gardinali P."/>
            <person name="Banfield J.F."/>
            <person name="Atlas R.M."/>
            <person name="Andersen G.L."/>
        </authorList>
    </citation>
    <scope>NUCLEOTIDE SEQUENCE [LARGE SCALE GENOMIC DNA]</scope>
</reference>
<evidence type="ECO:0000256" key="2">
    <source>
        <dbReference type="ARBA" id="ARBA00022729"/>
    </source>
</evidence>
<dbReference type="SMART" id="SM00062">
    <property type="entry name" value="PBPb"/>
    <property type="match status" value="1"/>
</dbReference>
<proteinExistence type="inferred from homology"/>
<dbReference type="EMBL" id="MABE01000578">
    <property type="protein sequence ID" value="OUS39255.1"/>
    <property type="molecule type" value="Genomic_DNA"/>
</dbReference>
<dbReference type="SUPFAM" id="SSF53850">
    <property type="entry name" value="Periplasmic binding protein-like II"/>
    <property type="match status" value="1"/>
</dbReference>
<dbReference type="AlphaFoldDB" id="A0A1Y5HWS1"/>
<evidence type="ECO:0000256" key="1">
    <source>
        <dbReference type="ARBA" id="ARBA00010333"/>
    </source>
</evidence>
<feature type="domain" description="Solute-binding protein family 3/N-terminal" evidence="3">
    <location>
        <begin position="29"/>
        <end position="260"/>
    </location>
</feature>
<dbReference type="Pfam" id="PF00497">
    <property type="entry name" value="SBP_bac_3"/>
    <property type="match status" value="1"/>
</dbReference>
<dbReference type="Gene3D" id="3.40.190.10">
    <property type="entry name" value="Periplasmic binding protein-like II"/>
    <property type="match status" value="2"/>
</dbReference>
<sequence>LSLLHFISWPAYGTEPSLDASSPIKTTVTLKIARGSGNYPPLEMVEQGDLTGLHIDMIRHVAQKLNVNVEFLSLPWARAIKYFAEGKVDAISYYGYTQKREEFSYYQSGNILSDTRWVLIALEERKHEFVFDQNLSGLEDYIIGVQLGYSHGMHFDQMQHFKRDVAVDEFALERMLNNRRHDLAIMSYQEFLGFKQRGDFSGIVALSPSIGLDPQYLAFAKTLDVDSSREKMAKIFSEEFKLFKLSEKYRRLLHKYDFDSYQ</sequence>
<dbReference type="Proteomes" id="UP000227088">
    <property type="component" value="Unassembled WGS sequence"/>
</dbReference>
<comment type="similarity">
    <text evidence="1">Belongs to the bacterial solute-binding protein 3 family.</text>
</comment>
<protein>
    <recommendedName>
        <fullName evidence="3">Solute-binding protein family 3/N-terminal domain-containing protein</fullName>
    </recommendedName>
</protein>
<keyword evidence="2" id="KW-0732">Signal</keyword>
<organism evidence="4 5">
    <name type="scientific">Oleispira antarctica</name>
    <dbReference type="NCBI Taxonomy" id="188908"/>
    <lineage>
        <taxon>Bacteria</taxon>
        <taxon>Pseudomonadati</taxon>
        <taxon>Pseudomonadota</taxon>
        <taxon>Gammaproteobacteria</taxon>
        <taxon>Oceanospirillales</taxon>
        <taxon>Oceanospirillaceae</taxon>
        <taxon>Oleispira</taxon>
    </lineage>
</organism>
<comment type="caution">
    <text evidence="4">The sequence shown here is derived from an EMBL/GenBank/DDBJ whole genome shotgun (WGS) entry which is preliminary data.</text>
</comment>
<dbReference type="PANTHER" id="PTHR35936">
    <property type="entry name" value="MEMBRANE-BOUND LYTIC MUREIN TRANSGLYCOSYLASE F"/>
    <property type="match status" value="1"/>
</dbReference>
<dbReference type="InterPro" id="IPR001638">
    <property type="entry name" value="Solute-binding_3/MltF_N"/>
</dbReference>
<feature type="non-terminal residue" evidence="4">
    <location>
        <position position="1"/>
    </location>
</feature>
<accession>A0A1Y5HWS1</accession>